<proteinExistence type="predicted"/>
<keyword evidence="3" id="KW-1185">Reference proteome</keyword>
<dbReference type="Proteomes" id="UP000272474">
    <property type="component" value="Unassembled WGS sequence"/>
</dbReference>
<comment type="caution">
    <text evidence="2">The sequence shown here is derived from an EMBL/GenBank/DDBJ whole genome shotgun (WGS) entry which is preliminary data.</text>
</comment>
<protein>
    <submittedName>
        <fullName evidence="2">Uncharacterized protein</fullName>
    </submittedName>
</protein>
<keyword evidence="1" id="KW-0812">Transmembrane</keyword>
<dbReference type="AlphaFoldDB" id="A0A3A9YFK9"/>
<evidence type="ECO:0000313" key="2">
    <source>
        <dbReference type="EMBL" id="RKN35955.1"/>
    </source>
</evidence>
<organism evidence="2 3">
    <name type="scientific">Streptomyces hoynatensis</name>
    <dbReference type="NCBI Taxonomy" id="1141874"/>
    <lineage>
        <taxon>Bacteria</taxon>
        <taxon>Bacillati</taxon>
        <taxon>Actinomycetota</taxon>
        <taxon>Actinomycetes</taxon>
        <taxon>Kitasatosporales</taxon>
        <taxon>Streptomycetaceae</taxon>
        <taxon>Streptomyces</taxon>
    </lineage>
</organism>
<keyword evidence="1" id="KW-0472">Membrane</keyword>
<dbReference type="EMBL" id="RBAL01000034">
    <property type="protein sequence ID" value="RKN35955.1"/>
    <property type="molecule type" value="Genomic_DNA"/>
</dbReference>
<accession>A0A3A9YFK9</accession>
<gene>
    <name evidence="2" type="ORF">D7294_30460</name>
</gene>
<keyword evidence="1" id="KW-1133">Transmembrane helix</keyword>
<feature type="transmembrane region" description="Helical" evidence="1">
    <location>
        <begin position="38"/>
        <end position="59"/>
    </location>
</feature>
<evidence type="ECO:0000313" key="3">
    <source>
        <dbReference type="Proteomes" id="UP000272474"/>
    </source>
</evidence>
<reference evidence="2 3" key="1">
    <citation type="journal article" date="2014" name="Int. J. Syst. Evol. Microbiol.">
        <title>Streptomyces hoynatensis sp. nov., isolated from deep marine sediment.</title>
        <authorList>
            <person name="Veyisoglu A."/>
            <person name="Sahin N."/>
        </authorList>
    </citation>
    <scope>NUCLEOTIDE SEQUENCE [LARGE SCALE GENOMIC DNA]</scope>
    <source>
        <strain evidence="2 3">KCTC 29097</strain>
    </source>
</reference>
<name>A0A3A9YFK9_9ACTN</name>
<evidence type="ECO:0000256" key="1">
    <source>
        <dbReference type="SAM" id="Phobius"/>
    </source>
</evidence>
<sequence>MVERDLKDVKTEIESLDESVRAALAAQESRISSLEKKVWMAAGFAASIGAGGASLWQILG</sequence>